<dbReference type="Proteomes" id="UP000481360">
    <property type="component" value="Unassembled WGS sequence"/>
</dbReference>
<reference evidence="3 4" key="1">
    <citation type="submission" date="2020-03" db="EMBL/GenBank/DDBJ databases">
        <title>Isolation and identification of active actinomycetes.</title>
        <authorList>
            <person name="Sun X."/>
        </authorList>
    </citation>
    <scope>NUCLEOTIDE SEQUENCE [LARGE SCALE GENOMIC DNA]</scope>
    <source>
        <strain evidence="3 4">NEAU-D13</strain>
    </source>
</reference>
<dbReference type="SMART" id="SM00422">
    <property type="entry name" value="HTH_MERR"/>
    <property type="match status" value="1"/>
</dbReference>
<accession>A0A7C9VTX9</accession>
<dbReference type="RefSeq" id="WP_166052424.1">
    <property type="nucleotide sequence ID" value="NZ_JAAMPJ010000010.1"/>
</dbReference>
<dbReference type="InterPro" id="IPR000551">
    <property type="entry name" value="MerR-type_HTH_dom"/>
</dbReference>
<dbReference type="GO" id="GO:0003677">
    <property type="term" value="F:DNA binding"/>
    <property type="evidence" value="ECO:0007669"/>
    <property type="project" value="UniProtKB-KW"/>
</dbReference>
<proteinExistence type="predicted"/>
<dbReference type="SUPFAM" id="SSF46955">
    <property type="entry name" value="Putative DNA-binding domain"/>
    <property type="match status" value="1"/>
</dbReference>
<comment type="caution">
    <text evidence="3">The sequence shown here is derived from an EMBL/GenBank/DDBJ whole genome shotgun (WGS) entry which is preliminary data.</text>
</comment>
<dbReference type="InterPro" id="IPR047057">
    <property type="entry name" value="MerR_fam"/>
</dbReference>
<dbReference type="CDD" id="cd04780">
    <property type="entry name" value="HTH_MerR-like_sg5"/>
    <property type="match status" value="1"/>
</dbReference>
<dbReference type="GO" id="GO:0003700">
    <property type="term" value="F:DNA-binding transcription factor activity"/>
    <property type="evidence" value="ECO:0007669"/>
    <property type="project" value="InterPro"/>
</dbReference>
<name>A0A7C9VTX9_9PSEU</name>
<evidence type="ECO:0000313" key="3">
    <source>
        <dbReference type="EMBL" id="NGY63753.1"/>
    </source>
</evidence>
<dbReference type="Gene3D" id="1.10.1660.10">
    <property type="match status" value="1"/>
</dbReference>
<dbReference type="PANTHER" id="PTHR30204">
    <property type="entry name" value="REDOX-CYCLING DRUG-SENSING TRANSCRIPTIONAL ACTIVATOR SOXR"/>
    <property type="match status" value="1"/>
</dbReference>
<evidence type="ECO:0000259" key="2">
    <source>
        <dbReference type="PROSITE" id="PS50937"/>
    </source>
</evidence>
<gene>
    <name evidence="3" type="ORF">G7043_33020</name>
</gene>
<keyword evidence="4" id="KW-1185">Reference proteome</keyword>
<dbReference type="EMBL" id="JAAMPJ010000010">
    <property type="protein sequence ID" value="NGY63753.1"/>
    <property type="molecule type" value="Genomic_DNA"/>
</dbReference>
<dbReference type="InterPro" id="IPR009061">
    <property type="entry name" value="DNA-bd_dom_put_sf"/>
</dbReference>
<dbReference type="Pfam" id="PF13411">
    <property type="entry name" value="MerR_1"/>
    <property type="match status" value="1"/>
</dbReference>
<sequence length="203" mass="21901">MRIGELSSTSGVPVSTIKYYLREGLLPTGRLTSANQAQYDEHHLRRLTLVRALVDVGGLSIATVREVLDAVDASDSGAVRMVHDGITAVPATDPDAAAEQEASSFLTRCGLPYEPDNPATRSLVAVIATARRLGHPHFTDQLGVYADACRRIAEADVDRVMRHSSVEDVLEGVVVGTVLGDAAMVALRRLAQLQEYRRQSGPR</sequence>
<protein>
    <submittedName>
        <fullName evidence="3">MerR family transcriptional regulator</fullName>
    </submittedName>
</protein>
<dbReference type="PROSITE" id="PS50937">
    <property type="entry name" value="HTH_MERR_2"/>
    <property type="match status" value="1"/>
</dbReference>
<evidence type="ECO:0000313" key="4">
    <source>
        <dbReference type="Proteomes" id="UP000481360"/>
    </source>
</evidence>
<dbReference type="PANTHER" id="PTHR30204:SF98">
    <property type="entry name" value="HTH-TYPE TRANSCRIPTIONAL REGULATOR ADHR"/>
    <property type="match status" value="1"/>
</dbReference>
<keyword evidence="1" id="KW-0238">DNA-binding</keyword>
<dbReference type="PRINTS" id="PR00040">
    <property type="entry name" value="HTHMERR"/>
</dbReference>
<feature type="domain" description="HTH merR-type" evidence="2">
    <location>
        <begin position="1"/>
        <end position="70"/>
    </location>
</feature>
<dbReference type="AlphaFoldDB" id="A0A7C9VTX9"/>
<evidence type="ECO:0000256" key="1">
    <source>
        <dbReference type="ARBA" id="ARBA00023125"/>
    </source>
</evidence>
<organism evidence="3 4">
    <name type="scientific">Lentzea alba</name>
    <dbReference type="NCBI Taxonomy" id="2714351"/>
    <lineage>
        <taxon>Bacteria</taxon>
        <taxon>Bacillati</taxon>
        <taxon>Actinomycetota</taxon>
        <taxon>Actinomycetes</taxon>
        <taxon>Pseudonocardiales</taxon>
        <taxon>Pseudonocardiaceae</taxon>
        <taxon>Lentzea</taxon>
    </lineage>
</organism>